<accession>A0A5S3QHG7</accession>
<evidence type="ECO:0000313" key="4">
    <source>
        <dbReference type="Proteomes" id="UP000306980"/>
    </source>
</evidence>
<dbReference type="AlphaFoldDB" id="A0A5S3QHG7"/>
<keyword evidence="1" id="KW-0677">Repeat</keyword>
<dbReference type="SMART" id="SM00028">
    <property type="entry name" value="TPR"/>
    <property type="match status" value="2"/>
</dbReference>
<evidence type="ECO:0000256" key="1">
    <source>
        <dbReference type="ARBA" id="ARBA00022737"/>
    </source>
</evidence>
<sequence>MKQRSKIAPNEENIIPFIPDGDFYFTKGVEAFQKRKFEIAIKWLQKAVDAIPTNPLYKCQLSIVYTEIGSYHTANELLNEVLESSGDQYTDCYYLLANNYAHLGLLNDAKKYAESYLDKDPDGDMREDAEHLIDLMMVDEEQEDDDWEFEEEDELLIYQETVFFHMEHQAWDKALPLLEEMMALFPGHENIRHDYAYTLFFAGYRDDAIDMEYNLLAESPESLSSHINLAVFYHELCREEHKTHINALLNVYPVHEQQKLRIAVTFAQTGVHDEAFKRFRAINEEKVKNHLSYYKWYSITAYKLHMCSKALSIWKKGCRRHTELADEGLPWITD</sequence>
<protein>
    <submittedName>
        <fullName evidence="3">Uncharacterized protein</fullName>
    </submittedName>
</protein>
<dbReference type="InterPro" id="IPR019734">
    <property type="entry name" value="TPR_rpt"/>
</dbReference>
<dbReference type="InterPro" id="IPR011990">
    <property type="entry name" value="TPR-like_helical_dom_sf"/>
</dbReference>
<dbReference type="Gene3D" id="1.25.40.10">
    <property type="entry name" value="Tetratricopeptide repeat domain"/>
    <property type="match status" value="2"/>
</dbReference>
<dbReference type="PANTHER" id="PTHR45586">
    <property type="entry name" value="TPR REPEAT-CONTAINING PROTEIN PA4667"/>
    <property type="match status" value="1"/>
</dbReference>
<gene>
    <name evidence="3" type="ORF">FFL34_03790</name>
</gene>
<dbReference type="InterPro" id="IPR051012">
    <property type="entry name" value="CellSynth/LPSAsmb/PSIAsmb"/>
</dbReference>
<dbReference type="Proteomes" id="UP000306980">
    <property type="component" value="Unassembled WGS sequence"/>
</dbReference>
<proteinExistence type="predicted"/>
<evidence type="ECO:0000256" key="2">
    <source>
        <dbReference type="ARBA" id="ARBA00022803"/>
    </source>
</evidence>
<dbReference type="SUPFAM" id="SSF48452">
    <property type="entry name" value="TPR-like"/>
    <property type="match status" value="1"/>
</dbReference>
<comment type="caution">
    <text evidence="3">The sequence shown here is derived from an EMBL/GenBank/DDBJ whole genome shotgun (WGS) entry which is preliminary data.</text>
</comment>
<keyword evidence="2" id="KW-0802">TPR repeat</keyword>
<dbReference type="PANTHER" id="PTHR45586:SF1">
    <property type="entry name" value="LIPOPOLYSACCHARIDE ASSEMBLY PROTEIN B"/>
    <property type="match status" value="1"/>
</dbReference>
<dbReference type="RefSeq" id="WP_138601615.1">
    <property type="nucleotide sequence ID" value="NZ_VCIA01000001.1"/>
</dbReference>
<dbReference type="Pfam" id="PF13181">
    <property type="entry name" value="TPR_8"/>
    <property type="match status" value="1"/>
</dbReference>
<reference evidence="3 4" key="1">
    <citation type="submission" date="2019-05" db="EMBL/GenBank/DDBJ databases">
        <title>Genomic analysis of Lentibacillus sp. NKC220-2.</title>
        <authorList>
            <person name="Oh Y.J."/>
        </authorList>
    </citation>
    <scope>NUCLEOTIDE SEQUENCE [LARGE SCALE GENOMIC DNA]</scope>
    <source>
        <strain evidence="3 4">NKC220-2</strain>
    </source>
</reference>
<dbReference type="EMBL" id="VCIA01000001">
    <property type="protein sequence ID" value="TMN21325.1"/>
    <property type="molecule type" value="Genomic_DNA"/>
</dbReference>
<evidence type="ECO:0000313" key="3">
    <source>
        <dbReference type="EMBL" id="TMN21325.1"/>
    </source>
</evidence>
<name>A0A5S3QHG7_9BACI</name>
<dbReference type="OrthoDB" id="600613at2"/>
<organism evidence="3 4">
    <name type="scientific">Lentibacillus cibarius</name>
    <dbReference type="NCBI Taxonomy" id="2583219"/>
    <lineage>
        <taxon>Bacteria</taxon>
        <taxon>Bacillati</taxon>
        <taxon>Bacillota</taxon>
        <taxon>Bacilli</taxon>
        <taxon>Bacillales</taxon>
        <taxon>Bacillaceae</taxon>
        <taxon>Lentibacillus</taxon>
    </lineage>
</organism>